<dbReference type="Gene3D" id="1.10.10.10">
    <property type="entry name" value="Winged helix-like DNA-binding domain superfamily/Winged helix DNA-binding domain"/>
    <property type="match status" value="1"/>
</dbReference>
<dbReference type="InterPro" id="IPR000835">
    <property type="entry name" value="HTH_MarR-typ"/>
</dbReference>
<keyword evidence="1" id="KW-0805">Transcription regulation</keyword>
<evidence type="ECO:0000256" key="3">
    <source>
        <dbReference type="ARBA" id="ARBA00023163"/>
    </source>
</evidence>
<sequence>MDKDTFDVIELEIAVFMRRAEAVRLAGMNGKELERAAYLLLRYLEKTGPIGIKALSEDLQLDISTASRQIASLEAKGYVVRAVDPQDARINLLRVSDEVPELLREVRRNRKRFYAELLEEWPEEDSRRFGELLAKFNSTAELRQKRRRDR</sequence>
<dbReference type="Proteomes" id="UP000535838">
    <property type="component" value="Unassembled WGS sequence"/>
</dbReference>
<dbReference type="PANTHER" id="PTHR42756">
    <property type="entry name" value="TRANSCRIPTIONAL REGULATOR, MARR"/>
    <property type="match status" value="1"/>
</dbReference>
<dbReference type="PRINTS" id="PR00598">
    <property type="entry name" value="HTHMARR"/>
</dbReference>
<dbReference type="GO" id="GO:0003677">
    <property type="term" value="F:DNA binding"/>
    <property type="evidence" value="ECO:0007669"/>
    <property type="project" value="UniProtKB-KW"/>
</dbReference>
<accession>A0A841T7K9</accession>
<proteinExistence type="predicted"/>
<dbReference type="PROSITE" id="PS50995">
    <property type="entry name" value="HTH_MARR_2"/>
    <property type="match status" value="1"/>
</dbReference>
<gene>
    <name evidence="5" type="ORF">H7B67_28305</name>
</gene>
<protein>
    <submittedName>
        <fullName evidence="5">MarR family transcriptional regulator</fullName>
    </submittedName>
</protein>
<keyword evidence="2" id="KW-0238">DNA-binding</keyword>
<evidence type="ECO:0000313" key="6">
    <source>
        <dbReference type="Proteomes" id="UP000535838"/>
    </source>
</evidence>
<dbReference type="InterPro" id="IPR036390">
    <property type="entry name" value="WH_DNA-bd_sf"/>
</dbReference>
<dbReference type="PANTHER" id="PTHR42756:SF1">
    <property type="entry name" value="TRANSCRIPTIONAL REPRESSOR OF EMRAB OPERON"/>
    <property type="match status" value="1"/>
</dbReference>
<dbReference type="SMART" id="SM00347">
    <property type="entry name" value="HTH_MARR"/>
    <property type="match status" value="1"/>
</dbReference>
<reference evidence="5 6" key="1">
    <citation type="submission" date="2020-08" db="EMBL/GenBank/DDBJ databases">
        <title>Cohnella phylogeny.</title>
        <authorList>
            <person name="Dunlap C."/>
        </authorList>
    </citation>
    <scope>NUCLEOTIDE SEQUENCE [LARGE SCALE GENOMIC DNA]</scope>
    <source>
        <strain evidence="5 6">DSM 25241</strain>
    </source>
</reference>
<evidence type="ECO:0000259" key="4">
    <source>
        <dbReference type="PROSITE" id="PS50995"/>
    </source>
</evidence>
<dbReference type="Pfam" id="PF01047">
    <property type="entry name" value="MarR"/>
    <property type="match status" value="1"/>
</dbReference>
<dbReference type="InterPro" id="IPR036388">
    <property type="entry name" value="WH-like_DNA-bd_sf"/>
</dbReference>
<name>A0A841T7K9_9BACL</name>
<evidence type="ECO:0000313" key="5">
    <source>
        <dbReference type="EMBL" id="MBB6638050.1"/>
    </source>
</evidence>
<dbReference type="RefSeq" id="WP_185123258.1">
    <property type="nucleotide sequence ID" value="NZ_JACJVQ010000028.1"/>
</dbReference>
<dbReference type="EMBL" id="JACJVQ010000028">
    <property type="protein sequence ID" value="MBB6638050.1"/>
    <property type="molecule type" value="Genomic_DNA"/>
</dbReference>
<dbReference type="SUPFAM" id="SSF46785">
    <property type="entry name" value="Winged helix' DNA-binding domain"/>
    <property type="match status" value="1"/>
</dbReference>
<keyword evidence="6" id="KW-1185">Reference proteome</keyword>
<organism evidence="5 6">
    <name type="scientific">Cohnella thailandensis</name>
    <dbReference type="NCBI Taxonomy" id="557557"/>
    <lineage>
        <taxon>Bacteria</taxon>
        <taxon>Bacillati</taxon>
        <taxon>Bacillota</taxon>
        <taxon>Bacilli</taxon>
        <taxon>Bacillales</taxon>
        <taxon>Paenibacillaceae</taxon>
        <taxon>Cohnella</taxon>
    </lineage>
</organism>
<dbReference type="AlphaFoldDB" id="A0A841T7K9"/>
<evidence type="ECO:0000256" key="2">
    <source>
        <dbReference type="ARBA" id="ARBA00023125"/>
    </source>
</evidence>
<comment type="caution">
    <text evidence="5">The sequence shown here is derived from an EMBL/GenBank/DDBJ whole genome shotgun (WGS) entry which is preliminary data.</text>
</comment>
<evidence type="ECO:0000256" key="1">
    <source>
        <dbReference type="ARBA" id="ARBA00023015"/>
    </source>
</evidence>
<keyword evidence="3" id="KW-0804">Transcription</keyword>
<dbReference type="GO" id="GO:0003700">
    <property type="term" value="F:DNA-binding transcription factor activity"/>
    <property type="evidence" value="ECO:0007669"/>
    <property type="project" value="InterPro"/>
</dbReference>
<feature type="domain" description="HTH marR-type" evidence="4">
    <location>
        <begin position="1"/>
        <end position="138"/>
    </location>
</feature>